<feature type="domain" description="Secretion system C-terminal sorting" evidence="2">
    <location>
        <begin position="254"/>
        <end position="322"/>
    </location>
</feature>
<gene>
    <name evidence="3" type="ORF">SAMN05444274_106203</name>
</gene>
<dbReference type="RefSeq" id="WP_083570772.1">
    <property type="nucleotide sequence ID" value="NZ_FQUM01000006.1"/>
</dbReference>
<keyword evidence="4" id="KW-1185">Reference proteome</keyword>
<dbReference type="NCBIfam" id="TIGR04183">
    <property type="entry name" value="Por_Secre_tail"/>
    <property type="match status" value="1"/>
</dbReference>
<dbReference type="EMBL" id="FQUM01000006">
    <property type="protein sequence ID" value="SHF56416.1"/>
    <property type="molecule type" value="Genomic_DNA"/>
</dbReference>
<keyword evidence="1" id="KW-0732">Signal</keyword>
<proteinExistence type="predicted"/>
<evidence type="ECO:0000259" key="2">
    <source>
        <dbReference type="Pfam" id="PF18962"/>
    </source>
</evidence>
<feature type="signal peptide" evidence="1">
    <location>
        <begin position="1"/>
        <end position="23"/>
    </location>
</feature>
<name>A0A1M5CP27_9BACT</name>
<evidence type="ECO:0000313" key="3">
    <source>
        <dbReference type="EMBL" id="SHF56416.1"/>
    </source>
</evidence>
<organism evidence="3 4">
    <name type="scientific">Mariniphaga anaerophila</name>
    <dbReference type="NCBI Taxonomy" id="1484053"/>
    <lineage>
        <taxon>Bacteria</taxon>
        <taxon>Pseudomonadati</taxon>
        <taxon>Bacteroidota</taxon>
        <taxon>Bacteroidia</taxon>
        <taxon>Marinilabiliales</taxon>
        <taxon>Prolixibacteraceae</taxon>
        <taxon>Mariniphaga</taxon>
    </lineage>
</organism>
<dbReference type="InterPro" id="IPR026444">
    <property type="entry name" value="Secre_tail"/>
</dbReference>
<dbReference type="OrthoDB" id="1014732at2"/>
<evidence type="ECO:0000256" key="1">
    <source>
        <dbReference type="SAM" id="SignalP"/>
    </source>
</evidence>
<dbReference type="Proteomes" id="UP000184164">
    <property type="component" value="Unassembled WGS sequence"/>
</dbReference>
<reference evidence="3 4" key="1">
    <citation type="submission" date="2016-11" db="EMBL/GenBank/DDBJ databases">
        <authorList>
            <person name="Jaros S."/>
            <person name="Januszkiewicz K."/>
            <person name="Wedrychowicz H."/>
        </authorList>
    </citation>
    <scope>NUCLEOTIDE SEQUENCE [LARGE SCALE GENOMIC DNA]</scope>
    <source>
        <strain evidence="3 4">DSM 26910</strain>
    </source>
</reference>
<evidence type="ECO:0000313" key="4">
    <source>
        <dbReference type="Proteomes" id="UP000184164"/>
    </source>
</evidence>
<feature type="chain" id="PRO_5009909360" evidence="1">
    <location>
        <begin position="24"/>
        <end position="324"/>
    </location>
</feature>
<accession>A0A1M5CP27</accession>
<dbReference type="PROSITE" id="PS51257">
    <property type="entry name" value="PROKAR_LIPOPROTEIN"/>
    <property type="match status" value="1"/>
</dbReference>
<dbReference type="AlphaFoldDB" id="A0A1M5CP27"/>
<sequence>MKNFTSRFLALVFATSACMALNAQDNVITLKAAGTGSEGNTFYSDKSPISIDGEGVVTNSTDDAYDDWTVTGTVTLPNALNTTFNIDFGAFEVTNLDGTSFAEMIEQRGIDRAGTGQLGVRGGAGNGIDEMEGFYFGLDLADIPSTVSVRLTGIRFQYMGGGEIATVTSLLNKENTITASDANDDGEVKLPNGDGTVDISSFDLTVKGGTSTPHLVMAYNSGGIGNFRILGIRLEVIDNRTTGINDMGLNEFTIYPNPFNSVLTIEGKNSLSAELYNINGQLVKKEYKTAGSRLTLNASDLPSGIYFCKINNGTTTITKKVVKK</sequence>
<dbReference type="STRING" id="1484053.SAMN05444274_106203"/>
<protein>
    <submittedName>
        <fullName evidence="3">Por secretion system C-terminal sorting domain-containing protein</fullName>
    </submittedName>
</protein>
<dbReference type="Pfam" id="PF18962">
    <property type="entry name" value="Por_Secre_tail"/>
    <property type="match status" value="1"/>
</dbReference>